<accession>A0A446CMR1</accession>
<dbReference type="Gene3D" id="3.40.50.1820">
    <property type="entry name" value="alpha/beta hydrolase"/>
    <property type="match status" value="1"/>
</dbReference>
<reference evidence="2 3" key="1">
    <citation type="submission" date="2018-07" db="EMBL/GenBank/DDBJ databases">
        <authorList>
            <person name="Peeters C."/>
        </authorList>
    </citation>
    <scope>NUCLEOTIDE SEQUENCE [LARGE SCALE GENOMIC DNA]</scope>
    <source>
        <strain evidence="2 3">LMG 30378</strain>
    </source>
</reference>
<dbReference type="SUPFAM" id="SSF53474">
    <property type="entry name" value="alpha/beta-Hydrolases"/>
    <property type="match status" value="1"/>
</dbReference>
<feature type="chain" id="PRO_5019042286" evidence="1">
    <location>
        <begin position="20"/>
        <end position="638"/>
    </location>
</feature>
<proteinExistence type="predicted"/>
<dbReference type="Proteomes" id="UP000289465">
    <property type="component" value="Unassembled WGS sequence"/>
</dbReference>
<keyword evidence="1" id="KW-0732">Signal</keyword>
<dbReference type="AlphaFoldDB" id="A0A446CMR1"/>
<evidence type="ECO:0000313" key="3">
    <source>
        <dbReference type="Proteomes" id="UP000289465"/>
    </source>
</evidence>
<organism evidence="2 3">
    <name type="scientific">Achromobacter veterisilvae</name>
    <dbReference type="NCBI Taxonomy" id="2069367"/>
    <lineage>
        <taxon>Bacteria</taxon>
        <taxon>Pseudomonadati</taxon>
        <taxon>Pseudomonadota</taxon>
        <taxon>Betaproteobacteria</taxon>
        <taxon>Burkholderiales</taxon>
        <taxon>Alcaligenaceae</taxon>
        <taxon>Achromobacter</taxon>
    </lineage>
</organism>
<gene>
    <name evidence="2" type="ORF">AVE30378_03391</name>
</gene>
<evidence type="ECO:0000313" key="2">
    <source>
        <dbReference type="EMBL" id="SSW69227.1"/>
    </source>
</evidence>
<dbReference type="InterPro" id="IPR029058">
    <property type="entry name" value="AB_hydrolase_fold"/>
</dbReference>
<sequence length="638" mass="69809">MTAARGRRQAAFLRGLAFAAVFLCAGCAGVKVSSVSTQDYIAQRRGDVLTTGRLSASAREAMAVLGLNAQECRKDRDACTRSLAATEGLDSERRLATLSEVWLMDALATEKQRPVGQEGVDRLLDAYLQTARAAYAYLFFTPRSPSDRAFEDRQTQVRDYYNYAVQQAVTRLFEQYRGHPPEPGATVSAGPWQVLGEMSEVKLAHGLRLPLELVPASTLTFQGLRSMYRRDGFGAELVAVTARRVNDADTFKTPFSETPFPAVTAILSFPGDTLEQVMAAREATLTGYDPYKRDAVQLAGTRVPLAANFTSGYGLWLARSGFATQALRNVLGGEESIEAPHVYLLQPYDPGRRTIIMLHGLASSPEAWINVANEVLGDETLRQHYQIWQIYYPTNAPLAMNNRAIREALGRTMAHFDPAGTAQASRDAVVIGHGMGGVLSRLLVSSSGTVLWDALRDHGRLDGIRLEQAHAEFDPILSFDAFPGITRAVFIAAPHRGTPFAENTLSRWLSNLITLPAAAVRQFARLSRLTDADGAPPPESPVRVPNGVDNLSENDRYIQLTARMPISPSVRYHSIIANDTPGVPLAESDDGLVPYRSAHLDGAESEKIIRYSHSVQETPEAILELRRILRLQLGPGAP</sequence>
<evidence type="ECO:0000256" key="1">
    <source>
        <dbReference type="SAM" id="SignalP"/>
    </source>
</evidence>
<protein>
    <submittedName>
        <fullName evidence="2">Uncharacterized protein</fullName>
    </submittedName>
</protein>
<name>A0A446CMR1_9BURK</name>
<feature type="signal peptide" evidence="1">
    <location>
        <begin position="1"/>
        <end position="19"/>
    </location>
</feature>
<dbReference type="RefSeq" id="WP_244235075.1">
    <property type="nucleotide sequence ID" value="NZ_UFQC01000017.1"/>
</dbReference>
<dbReference type="EMBL" id="UFQC01000017">
    <property type="protein sequence ID" value="SSW69227.1"/>
    <property type="molecule type" value="Genomic_DNA"/>
</dbReference>